<dbReference type="EMBL" id="BGZK01000109">
    <property type="protein sequence ID" value="GBP19539.1"/>
    <property type="molecule type" value="Genomic_DNA"/>
</dbReference>
<sequence>MVTRQLEGTCAHGGARATGIVRRPARRARASESLALIHAPSKIAKSREPEKTILSSAKKKRKYDEDYLKIRFTCKEDLNTQSHIRWLSKGRILAHFVELRQEIYLFLKDSDFNLKFRSEDETWLKRSNIFECFPLLREFITTNALSLDSEIRVEIILHLSHFSDELKRCFPDIDNAKNGWIRNPFLVMNESINSSLSIKQQESLLEMSVDMKKLFKLT</sequence>
<organism evidence="1 2">
    <name type="scientific">Eumeta variegata</name>
    <name type="common">Bagworm moth</name>
    <name type="synonym">Eumeta japonica</name>
    <dbReference type="NCBI Taxonomy" id="151549"/>
    <lineage>
        <taxon>Eukaryota</taxon>
        <taxon>Metazoa</taxon>
        <taxon>Ecdysozoa</taxon>
        <taxon>Arthropoda</taxon>
        <taxon>Hexapoda</taxon>
        <taxon>Insecta</taxon>
        <taxon>Pterygota</taxon>
        <taxon>Neoptera</taxon>
        <taxon>Endopterygota</taxon>
        <taxon>Lepidoptera</taxon>
        <taxon>Glossata</taxon>
        <taxon>Ditrysia</taxon>
        <taxon>Tineoidea</taxon>
        <taxon>Psychidae</taxon>
        <taxon>Oiketicinae</taxon>
        <taxon>Eumeta</taxon>
    </lineage>
</organism>
<keyword evidence="2" id="KW-1185">Reference proteome</keyword>
<evidence type="ECO:0000313" key="1">
    <source>
        <dbReference type="EMBL" id="GBP19539.1"/>
    </source>
</evidence>
<dbReference type="PANTHER" id="PTHR45913">
    <property type="entry name" value="EPM2A-INTERACTING PROTEIN 1"/>
    <property type="match status" value="1"/>
</dbReference>
<evidence type="ECO:0000313" key="2">
    <source>
        <dbReference type="Proteomes" id="UP000299102"/>
    </source>
</evidence>
<dbReference type="AlphaFoldDB" id="A0A4C1TZR6"/>
<accession>A0A4C1TZR6</accession>
<proteinExistence type="predicted"/>
<reference evidence="1 2" key="1">
    <citation type="journal article" date="2019" name="Commun. Biol.">
        <title>The bagworm genome reveals a unique fibroin gene that provides high tensile strength.</title>
        <authorList>
            <person name="Kono N."/>
            <person name="Nakamura H."/>
            <person name="Ohtoshi R."/>
            <person name="Tomita M."/>
            <person name="Numata K."/>
            <person name="Arakawa K."/>
        </authorList>
    </citation>
    <scope>NUCLEOTIDE SEQUENCE [LARGE SCALE GENOMIC DNA]</scope>
</reference>
<dbReference type="Proteomes" id="UP000299102">
    <property type="component" value="Unassembled WGS sequence"/>
</dbReference>
<protein>
    <submittedName>
        <fullName evidence="1">Zinc finger BED domain-containing protein 5</fullName>
    </submittedName>
</protein>
<dbReference type="PANTHER" id="PTHR45913:SF20">
    <property type="entry name" value="GENERAL TRANSCRIPTION FACTOR II-I REPEAT DOMAIN-CONTAINING PROTEIN 2"/>
    <property type="match status" value="1"/>
</dbReference>
<dbReference type="OrthoDB" id="10551784at2759"/>
<dbReference type="STRING" id="151549.A0A4C1TZR6"/>
<gene>
    <name evidence="1" type="primary">ZBED5</name>
    <name evidence="1" type="ORF">EVAR_102087_1</name>
</gene>
<comment type="caution">
    <text evidence="1">The sequence shown here is derived from an EMBL/GenBank/DDBJ whole genome shotgun (WGS) entry which is preliminary data.</text>
</comment>
<name>A0A4C1TZR6_EUMVA</name>